<dbReference type="Pfam" id="PF01702">
    <property type="entry name" value="TGT"/>
    <property type="match status" value="1"/>
</dbReference>
<dbReference type="SUPFAM" id="SSF51713">
    <property type="entry name" value="tRNA-guanine transglycosylase"/>
    <property type="match status" value="1"/>
</dbReference>
<keyword evidence="1" id="KW-0819">tRNA processing</keyword>
<sequence length="156" mass="16422">MTRAAFTCTARSGAARAGELTVRGRTLQTPAFLPVGTYGAVKGLHPGTIRDHGAGMILANACHLHDRPGADVVASLGGLHAFMGWDGLILTDSGGFQVFSMMDIASLDEDGVTFRSPINGRPLRLGPDEVVDVQLALDSDIAMVFDHCPALPAPRR</sequence>
<evidence type="ECO:0000313" key="4">
    <source>
        <dbReference type="Proteomes" id="UP000003374"/>
    </source>
</evidence>
<keyword evidence="3" id="KW-0328">Glycosyltransferase</keyword>
<dbReference type="NCBIfam" id="TIGR00449">
    <property type="entry name" value="tgt_general"/>
    <property type="match status" value="1"/>
</dbReference>
<dbReference type="InterPro" id="IPR036511">
    <property type="entry name" value="TGT-like_sf"/>
</dbReference>
<comment type="caution">
    <text evidence="3">The sequence shown here is derived from an EMBL/GenBank/DDBJ whole genome shotgun (WGS) entry which is preliminary data.</text>
</comment>
<organism evidence="3 4">
    <name type="scientific">Nitrococcus mobilis Nb-231</name>
    <dbReference type="NCBI Taxonomy" id="314278"/>
    <lineage>
        <taxon>Bacteria</taxon>
        <taxon>Pseudomonadati</taxon>
        <taxon>Pseudomonadota</taxon>
        <taxon>Gammaproteobacteria</taxon>
        <taxon>Chromatiales</taxon>
        <taxon>Ectothiorhodospiraceae</taxon>
        <taxon>Nitrococcus</taxon>
    </lineage>
</organism>
<proteinExistence type="predicted"/>
<dbReference type="EC" id="2.4.2.29" evidence="3"/>
<keyword evidence="4" id="KW-1185">Reference proteome</keyword>
<dbReference type="eggNOG" id="COG0343">
    <property type="taxonomic scope" value="Bacteria"/>
</dbReference>
<dbReference type="InterPro" id="IPR002616">
    <property type="entry name" value="tRNA_ribo_trans-like"/>
</dbReference>
<dbReference type="InterPro" id="IPR050076">
    <property type="entry name" value="ArchSynthase1/Queuine_TRR"/>
</dbReference>
<dbReference type="HOGENOM" id="CLU_022060_2_1_6"/>
<name>A4BVV4_9GAMM</name>
<keyword evidence="3" id="KW-0808">Transferase</keyword>
<feature type="domain" description="tRNA-guanine(15) transglycosylase-like" evidence="2">
    <location>
        <begin position="14"/>
        <end position="155"/>
    </location>
</feature>
<dbReference type="GO" id="GO:0005829">
    <property type="term" value="C:cytosol"/>
    <property type="evidence" value="ECO:0007669"/>
    <property type="project" value="TreeGrafter"/>
</dbReference>
<evidence type="ECO:0000259" key="2">
    <source>
        <dbReference type="Pfam" id="PF01702"/>
    </source>
</evidence>
<accession>A4BVV4</accession>
<evidence type="ECO:0000313" key="3">
    <source>
        <dbReference type="EMBL" id="EAR20152.1"/>
    </source>
</evidence>
<reference evidence="3 4" key="1">
    <citation type="submission" date="2006-02" db="EMBL/GenBank/DDBJ databases">
        <authorList>
            <person name="Waterbury J."/>
            <person name="Ferriera S."/>
            <person name="Johnson J."/>
            <person name="Kravitz S."/>
            <person name="Halpern A."/>
            <person name="Remington K."/>
            <person name="Beeson K."/>
            <person name="Tran B."/>
            <person name="Rogers Y.-H."/>
            <person name="Friedman R."/>
            <person name="Venter J.C."/>
        </authorList>
    </citation>
    <scope>NUCLEOTIDE SEQUENCE [LARGE SCALE GENOMIC DNA]</scope>
    <source>
        <strain evidence="3 4">Nb-231</strain>
    </source>
</reference>
<dbReference type="RefSeq" id="WP_004998412.1">
    <property type="nucleotide sequence ID" value="NZ_AAOF01000035.1"/>
</dbReference>
<evidence type="ECO:0000256" key="1">
    <source>
        <dbReference type="ARBA" id="ARBA00022694"/>
    </source>
</evidence>
<feature type="non-terminal residue" evidence="3">
    <location>
        <position position="156"/>
    </location>
</feature>
<dbReference type="PANTHER" id="PTHR46499:SF1">
    <property type="entry name" value="QUEUINE TRNA-RIBOSYLTRANSFERASE"/>
    <property type="match status" value="1"/>
</dbReference>
<dbReference type="Proteomes" id="UP000003374">
    <property type="component" value="Unassembled WGS sequence"/>
</dbReference>
<protein>
    <submittedName>
        <fullName evidence="3">Queuine tRNA-ribosyltransferase</fullName>
        <ecNumber evidence="3">2.4.2.29</ecNumber>
    </submittedName>
</protein>
<dbReference type="Gene3D" id="3.20.20.105">
    <property type="entry name" value="Queuine tRNA-ribosyltransferase-like"/>
    <property type="match status" value="1"/>
</dbReference>
<dbReference type="GO" id="GO:0016757">
    <property type="term" value="F:glycosyltransferase activity"/>
    <property type="evidence" value="ECO:0007669"/>
    <property type="project" value="UniProtKB-KW"/>
</dbReference>
<gene>
    <name evidence="3" type="ORF">NB231_17550</name>
</gene>
<dbReference type="GO" id="GO:0008616">
    <property type="term" value="P:tRNA queuosine(34) biosynthetic process"/>
    <property type="evidence" value="ECO:0007669"/>
    <property type="project" value="TreeGrafter"/>
</dbReference>
<dbReference type="STRING" id="314278.NB231_17550"/>
<dbReference type="AlphaFoldDB" id="A4BVV4"/>
<dbReference type="EMBL" id="AAOF01000035">
    <property type="protein sequence ID" value="EAR20152.1"/>
    <property type="molecule type" value="Genomic_DNA"/>
</dbReference>
<dbReference type="PANTHER" id="PTHR46499">
    <property type="entry name" value="QUEUINE TRNA-RIBOSYLTRANSFERASE"/>
    <property type="match status" value="1"/>
</dbReference>